<name>A0A9N7U7B6_PLEPL</name>
<evidence type="ECO:0000256" key="1">
    <source>
        <dbReference type="SAM" id="MobiDB-lite"/>
    </source>
</evidence>
<dbReference type="AlphaFoldDB" id="A0A9N7U7B6"/>
<dbReference type="Proteomes" id="UP001153269">
    <property type="component" value="Unassembled WGS sequence"/>
</dbReference>
<evidence type="ECO:0000313" key="2">
    <source>
        <dbReference type="EMBL" id="CAB1426140.1"/>
    </source>
</evidence>
<dbReference type="EMBL" id="CADEAL010000860">
    <property type="protein sequence ID" value="CAB1426140.1"/>
    <property type="molecule type" value="Genomic_DNA"/>
</dbReference>
<evidence type="ECO:0000313" key="3">
    <source>
        <dbReference type="Proteomes" id="UP001153269"/>
    </source>
</evidence>
<feature type="region of interest" description="Disordered" evidence="1">
    <location>
        <begin position="1"/>
        <end position="82"/>
    </location>
</feature>
<feature type="non-terminal residue" evidence="2">
    <location>
        <position position="1"/>
    </location>
</feature>
<protein>
    <submittedName>
        <fullName evidence="2">Uncharacterized protein</fullName>
    </submittedName>
</protein>
<organism evidence="2 3">
    <name type="scientific">Pleuronectes platessa</name>
    <name type="common">European plaice</name>
    <dbReference type="NCBI Taxonomy" id="8262"/>
    <lineage>
        <taxon>Eukaryota</taxon>
        <taxon>Metazoa</taxon>
        <taxon>Chordata</taxon>
        <taxon>Craniata</taxon>
        <taxon>Vertebrata</taxon>
        <taxon>Euteleostomi</taxon>
        <taxon>Actinopterygii</taxon>
        <taxon>Neopterygii</taxon>
        <taxon>Teleostei</taxon>
        <taxon>Neoteleostei</taxon>
        <taxon>Acanthomorphata</taxon>
        <taxon>Carangaria</taxon>
        <taxon>Pleuronectiformes</taxon>
        <taxon>Pleuronectoidei</taxon>
        <taxon>Pleuronectidae</taxon>
        <taxon>Pleuronectes</taxon>
    </lineage>
</organism>
<comment type="caution">
    <text evidence="2">The sequence shown here is derived from an EMBL/GenBank/DDBJ whole genome shotgun (WGS) entry which is preliminary data.</text>
</comment>
<gene>
    <name evidence="2" type="ORF">PLEPLA_LOCUS14074</name>
</gene>
<accession>A0A9N7U7B6</accession>
<reference evidence="2" key="1">
    <citation type="submission" date="2020-03" db="EMBL/GenBank/DDBJ databases">
        <authorList>
            <person name="Weist P."/>
        </authorList>
    </citation>
    <scope>NUCLEOTIDE SEQUENCE</scope>
</reference>
<keyword evidence="3" id="KW-1185">Reference proteome</keyword>
<sequence>MEIVSSGGNLIPGVSPETPALPLAEAGPPQVNKSPDPPKIAAILPAKDFDLGPSGPPRCSSSKGGNFNKSHATGSSFAGRDKDFSFPRSQKQLCDRCSPLQKNDVIPFRSKKNPLLFGPANAAATEEPALPSLSGHDYSLDFRNIRATRACNTVKVTIALRSVAPPPPRALAQEDTVKAERVLVEQPLSDRLLLNYGNSENQSSMVSAAQQDQPQLLIRAEGCRGS</sequence>
<feature type="compositionally biased region" description="Polar residues" evidence="1">
    <location>
        <begin position="59"/>
        <end position="76"/>
    </location>
</feature>
<proteinExistence type="predicted"/>